<dbReference type="STRING" id="885272.JonanDRAFT_1382"/>
<dbReference type="AlphaFoldDB" id="H0UMP3"/>
<dbReference type="Gene3D" id="3.20.20.140">
    <property type="entry name" value="Metal-dependent hydrolases"/>
    <property type="match status" value="1"/>
</dbReference>
<dbReference type="GO" id="GO:0016810">
    <property type="term" value="F:hydrolase activity, acting on carbon-nitrogen (but not peptide) bonds"/>
    <property type="evidence" value="ECO:0007669"/>
    <property type="project" value="InterPro"/>
</dbReference>
<accession>H0UMP3</accession>
<dbReference type="RefSeq" id="WP_008519417.1">
    <property type="nucleotide sequence ID" value="NZ_CM001376.1"/>
</dbReference>
<sequence length="394" mass="42630">MLKLIYNVTVEPVDRPTIKDGMVLVRDGKILSVGQNVSAPEGTERIDGHGGILTPGLVDAHTHIGSCPEGMHYSMTDENEMTSPVTPQVRIIDSVYPFDRAFVEARSGGVTTVQTLPGSGNVIGGRGAVLKTVGTVVDQMAVKAESCMKAALGENPIGVYKERHAIPSTRMGNAAVMRTALQDAKNYMDGKKRNAAKEESDRDAWEVKLDMEELALVLERRINFSVHAHRADDICTAVRIAKEFDLKLTIEHCTEGHMIAPYLAACGVKAACGPALSTRTKPELDNQTWRNMSVLRDAGVHFCIITDHPVIPLYSLILNASLAANAGLTKAEALRAVTLSGAEHLDLQDRLGSITEGKDADLVLWNGDPLDSLSSVDFTMIGGEICYRRGDTNR</sequence>
<evidence type="ECO:0000313" key="3">
    <source>
        <dbReference type="Proteomes" id="UP000003806"/>
    </source>
</evidence>
<dbReference type="EMBL" id="CM001376">
    <property type="protein sequence ID" value="EHM13746.1"/>
    <property type="molecule type" value="Genomic_DNA"/>
</dbReference>
<dbReference type="InterPro" id="IPR032466">
    <property type="entry name" value="Metal_Hydrolase"/>
</dbReference>
<dbReference type="Pfam" id="PF01979">
    <property type="entry name" value="Amidohydro_1"/>
    <property type="match status" value="1"/>
</dbReference>
<evidence type="ECO:0000259" key="1">
    <source>
        <dbReference type="Pfam" id="PF01979"/>
    </source>
</evidence>
<dbReference type="InterPro" id="IPR006680">
    <property type="entry name" value="Amidohydro-rel"/>
</dbReference>
<dbReference type="Proteomes" id="UP000003806">
    <property type="component" value="Chromosome"/>
</dbReference>
<dbReference type="CDD" id="cd01309">
    <property type="entry name" value="Met_dep_hydrolase_C"/>
    <property type="match status" value="1"/>
</dbReference>
<dbReference type="OrthoDB" id="9802793at2"/>
<reference evidence="2 3" key="1">
    <citation type="submission" date="2011-11" db="EMBL/GenBank/DDBJ databases">
        <title>The Noncontiguous Finished genome of Jonquetella anthropi DSM 22815.</title>
        <authorList>
            <consortium name="US DOE Joint Genome Institute (JGI-PGF)"/>
            <person name="Lucas S."/>
            <person name="Copeland A."/>
            <person name="Lapidus A."/>
            <person name="Glavina del Rio T."/>
            <person name="Dalin E."/>
            <person name="Tice H."/>
            <person name="Bruce D."/>
            <person name="Goodwin L."/>
            <person name="Pitluck S."/>
            <person name="Peters L."/>
            <person name="Mikhailova N."/>
            <person name="Held B."/>
            <person name="Kyrpides N."/>
            <person name="Mavromatis K."/>
            <person name="Ivanova N."/>
            <person name="Markowitz V."/>
            <person name="Cheng J.-F."/>
            <person name="Hugenholtz P."/>
            <person name="Woyke T."/>
            <person name="Wu D."/>
            <person name="Gronow S."/>
            <person name="Wellnitz S."/>
            <person name="Brambilla E."/>
            <person name="Klenk H.-P."/>
            <person name="Eisen J.A."/>
        </authorList>
    </citation>
    <scope>NUCLEOTIDE SEQUENCE [LARGE SCALE GENOMIC DNA]</scope>
    <source>
        <strain evidence="2 3">DSM 22815</strain>
    </source>
</reference>
<dbReference type="Gene3D" id="2.30.40.10">
    <property type="entry name" value="Urease, subunit C, domain 1"/>
    <property type="match status" value="1"/>
</dbReference>
<organism evidence="2 3">
    <name type="scientific">Jonquetella anthropi DSM 22815</name>
    <dbReference type="NCBI Taxonomy" id="885272"/>
    <lineage>
        <taxon>Bacteria</taxon>
        <taxon>Thermotogati</taxon>
        <taxon>Synergistota</taxon>
        <taxon>Synergistia</taxon>
        <taxon>Synergistales</taxon>
        <taxon>Dethiosulfovibrionaceae</taxon>
        <taxon>Jonquetella</taxon>
    </lineage>
</organism>
<dbReference type="InterPro" id="IPR051781">
    <property type="entry name" value="Metallo-dep_Hydrolase"/>
</dbReference>
<name>H0UMP3_9BACT</name>
<dbReference type="InterPro" id="IPR011059">
    <property type="entry name" value="Metal-dep_hydrolase_composite"/>
</dbReference>
<keyword evidence="3" id="KW-1185">Reference proteome</keyword>
<dbReference type="eggNOG" id="COG1228">
    <property type="taxonomic scope" value="Bacteria"/>
</dbReference>
<protein>
    <submittedName>
        <fullName evidence="2">Amidohydrolase, imidazolonepropionase</fullName>
    </submittedName>
</protein>
<dbReference type="PANTHER" id="PTHR43135:SF3">
    <property type="entry name" value="ALPHA-D-RIBOSE 1-METHYLPHOSPHONATE 5-TRIPHOSPHATE DIPHOSPHATASE"/>
    <property type="match status" value="1"/>
</dbReference>
<keyword evidence="2" id="KW-0378">Hydrolase</keyword>
<dbReference type="SUPFAM" id="SSF51556">
    <property type="entry name" value="Metallo-dependent hydrolases"/>
    <property type="match status" value="1"/>
</dbReference>
<feature type="domain" description="Amidohydrolase-related" evidence="1">
    <location>
        <begin position="52"/>
        <end position="385"/>
    </location>
</feature>
<gene>
    <name evidence="2" type="ORF">JonanDRAFT_1382</name>
</gene>
<dbReference type="PANTHER" id="PTHR43135">
    <property type="entry name" value="ALPHA-D-RIBOSE 1-METHYLPHOSPHONATE 5-TRIPHOSPHATE DIPHOSPHATASE"/>
    <property type="match status" value="1"/>
</dbReference>
<proteinExistence type="predicted"/>
<dbReference type="HOGENOM" id="CLU_046987_0_0_0"/>
<dbReference type="SUPFAM" id="SSF51338">
    <property type="entry name" value="Composite domain of metallo-dependent hydrolases"/>
    <property type="match status" value="1"/>
</dbReference>
<evidence type="ECO:0000313" key="2">
    <source>
        <dbReference type="EMBL" id="EHM13746.1"/>
    </source>
</evidence>